<sequence length="106" mass="11513">MFLVRSARRVPPAAARACVLAVLAAWPTPALPQASPGFTLCVTPQPPACALAAKAAPSCDAEIEAYVALVFRYRECLAHETERAVAQSNDVIDGWRCKRFGDRCRR</sequence>
<dbReference type="EMBL" id="CP023737">
    <property type="protein sequence ID" value="ATQ66477.1"/>
    <property type="molecule type" value="Genomic_DNA"/>
</dbReference>
<dbReference type="RefSeq" id="WP_003615443.1">
    <property type="nucleotide sequence ID" value="NZ_ADVE02000001.1"/>
</dbReference>
<keyword evidence="3" id="KW-1185">Reference proteome</keyword>
<feature type="chain" id="PRO_5013924684" description="Secreted protein" evidence="1">
    <location>
        <begin position="33"/>
        <end position="106"/>
    </location>
</feature>
<dbReference type="KEGG" id="mtw:CQW49_00145"/>
<organism evidence="2 3">
    <name type="scientific">Methylosinus trichosporium (strain ATCC 35070 / NCIMB 11131 / UNIQEM 75 / OB3b)</name>
    <dbReference type="NCBI Taxonomy" id="595536"/>
    <lineage>
        <taxon>Bacteria</taxon>
        <taxon>Pseudomonadati</taxon>
        <taxon>Pseudomonadota</taxon>
        <taxon>Alphaproteobacteria</taxon>
        <taxon>Hyphomicrobiales</taxon>
        <taxon>Methylocystaceae</taxon>
        <taxon>Methylosinus</taxon>
    </lineage>
</organism>
<evidence type="ECO:0000313" key="3">
    <source>
        <dbReference type="Proteomes" id="UP000230709"/>
    </source>
</evidence>
<dbReference type="AlphaFoldDB" id="A0A2D2CUU4"/>
<evidence type="ECO:0000256" key="1">
    <source>
        <dbReference type="SAM" id="SignalP"/>
    </source>
</evidence>
<accession>A0A2D2CUU4</accession>
<feature type="signal peptide" evidence="1">
    <location>
        <begin position="1"/>
        <end position="32"/>
    </location>
</feature>
<gene>
    <name evidence="2" type="ORF">CQW49_00145</name>
</gene>
<dbReference type="STRING" id="595536.GCA_000178815_00914"/>
<reference evidence="3" key="1">
    <citation type="submission" date="2017-10" db="EMBL/GenBank/DDBJ databases">
        <title>Completed PacBio SMRT sequence of Methylosinus trichosporium OB3b reveals presence of a third large plasmid.</title>
        <authorList>
            <person name="Charles T.C."/>
            <person name="Lynch M.D.J."/>
            <person name="Heil J.R."/>
            <person name="Cheng J."/>
        </authorList>
    </citation>
    <scope>NUCLEOTIDE SEQUENCE [LARGE SCALE GENOMIC DNA]</scope>
    <source>
        <strain evidence="3">OB3b</strain>
    </source>
</reference>
<name>A0A2D2CUU4_METT3</name>
<dbReference type="Proteomes" id="UP000230709">
    <property type="component" value="Chromosome"/>
</dbReference>
<protein>
    <recommendedName>
        <fullName evidence="4">Secreted protein</fullName>
    </recommendedName>
</protein>
<proteinExistence type="predicted"/>
<evidence type="ECO:0008006" key="4">
    <source>
        <dbReference type="Google" id="ProtNLM"/>
    </source>
</evidence>
<evidence type="ECO:0000313" key="2">
    <source>
        <dbReference type="EMBL" id="ATQ66477.1"/>
    </source>
</evidence>
<keyword evidence="1" id="KW-0732">Signal</keyword>